<sequence length="142" mass="15454">CTDIDECASRNGDCQQICMNVDGSYYCECHRPGFMLSNEDNKTCLVVQNWRNMPIGWRRRLPKPVSSSSNFILDSPHLTGRKGDDIDECAEGFGCEYDCVNTNGSAYCACAVGFELAPDMKNCTGSTAAGIAAGGNEKLMEN</sequence>
<reference evidence="6" key="1">
    <citation type="submission" date="2015-07" db="EMBL/GenBank/DDBJ databases">
        <title>MeaNS - Measles Nucleotide Surveillance Program.</title>
        <authorList>
            <person name="Tran T."/>
            <person name="Druce J."/>
        </authorList>
    </citation>
    <scope>NUCLEOTIDE SEQUENCE</scope>
    <source>
        <strain evidence="6">UCB-OBI-ISO-001</strain>
        <tissue evidence="6">Gonad</tissue>
    </source>
</reference>
<dbReference type="EMBL" id="KQ418739">
    <property type="protein sequence ID" value="KOF86083.1"/>
    <property type="molecule type" value="Genomic_DNA"/>
</dbReference>
<proteinExistence type="predicted"/>
<dbReference type="GO" id="GO:0005509">
    <property type="term" value="F:calcium ion binding"/>
    <property type="evidence" value="ECO:0007669"/>
    <property type="project" value="InterPro"/>
</dbReference>
<keyword evidence="2" id="KW-0732">Signal</keyword>
<evidence type="ECO:0000313" key="6">
    <source>
        <dbReference type="EMBL" id="KOF86083.1"/>
    </source>
</evidence>
<name>A0A0L8H9W5_OCTBM</name>
<keyword evidence="3" id="KW-0677">Repeat</keyword>
<dbReference type="PANTHER" id="PTHR24034">
    <property type="entry name" value="EGF-LIKE DOMAIN-CONTAINING PROTEIN"/>
    <property type="match status" value="1"/>
</dbReference>
<dbReference type="InterPro" id="IPR018097">
    <property type="entry name" value="EGF_Ca-bd_CS"/>
</dbReference>
<dbReference type="InterPro" id="IPR001881">
    <property type="entry name" value="EGF-like_Ca-bd_dom"/>
</dbReference>
<dbReference type="PANTHER" id="PTHR24034:SF209">
    <property type="entry name" value="EGF-LIKE DOMAIN-CONTAINING PROTEIN"/>
    <property type="match status" value="1"/>
</dbReference>
<dbReference type="Gene3D" id="2.10.25.10">
    <property type="entry name" value="Laminin"/>
    <property type="match status" value="2"/>
</dbReference>
<dbReference type="PROSITE" id="PS01187">
    <property type="entry name" value="EGF_CA"/>
    <property type="match status" value="1"/>
</dbReference>
<evidence type="ECO:0000256" key="1">
    <source>
        <dbReference type="ARBA" id="ARBA00022536"/>
    </source>
</evidence>
<organism evidence="6">
    <name type="scientific">Octopus bimaculoides</name>
    <name type="common">California two-spotted octopus</name>
    <dbReference type="NCBI Taxonomy" id="37653"/>
    <lineage>
        <taxon>Eukaryota</taxon>
        <taxon>Metazoa</taxon>
        <taxon>Spiralia</taxon>
        <taxon>Lophotrochozoa</taxon>
        <taxon>Mollusca</taxon>
        <taxon>Cephalopoda</taxon>
        <taxon>Coleoidea</taxon>
        <taxon>Octopodiformes</taxon>
        <taxon>Octopoda</taxon>
        <taxon>Incirrata</taxon>
        <taxon>Octopodidae</taxon>
        <taxon>Octopus</taxon>
    </lineage>
</organism>
<evidence type="ECO:0000259" key="5">
    <source>
        <dbReference type="PROSITE" id="PS01186"/>
    </source>
</evidence>
<evidence type="ECO:0000256" key="2">
    <source>
        <dbReference type="ARBA" id="ARBA00022729"/>
    </source>
</evidence>
<keyword evidence="1" id="KW-0245">EGF-like domain</keyword>
<dbReference type="InterPro" id="IPR000152">
    <property type="entry name" value="EGF-type_Asp/Asn_hydroxyl_site"/>
</dbReference>
<protein>
    <recommendedName>
        <fullName evidence="5">EGF-like domain-containing protein</fullName>
    </recommendedName>
</protein>
<dbReference type="SMART" id="SM00181">
    <property type="entry name" value="EGF"/>
    <property type="match status" value="2"/>
</dbReference>
<dbReference type="STRING" id="37653.A0A0L8H9W5"/>
<dbReference type="InterPro" id="IPR049883">
    <property type="entry name" value="NOTCH1_EGF-like"/>
</dbReference>
<evidence type="ECO:0000256" key="4">
    <source>
        <dbReference type="ARBA" id="ARBA00023157"/>
    </source>
</evidence>
<feature type="non-terminal residue" evidence="6">
    <location>
        <position position="1"/>
    </location>
</feature>
<dbReference type="SMART" id="SM00179">
    <property type="entry name" value="EGF_CA"/>
    <property type="match status" value="2"/>
</dbReference>
<gene>
    <name evidence="6" type="ORF">OCBIM_22019263mg</name>
</gene>
<feature type="domain" description="EGF-like" evidence="5">
    <location>
        <begin position="108"/>
        <end position="123"/>
    </location>
</feature>
<evidence type="ECO:0000256" key="3">
    <source>
        <dbReference type="ARBA" id="ARBA00022737"/>
    </source>
</evidence>
<accession>A0A0L8H9W5</accession>
<dbReference type="Pfam" id="PF07645">
    <property type="entry name" value="EGF_CA"/>
    <property type="match status" value="1"/>
</dbReference>
<dbReference type="InterPro" id="IPR050751">
    <property type="entry name" value="ECM_structural_protein"/>
</dbReference>
<dbReference type="InterPro" id="IPR000742">
    <property type="entry name" value="EGF"/>
</dbReference>
<dbReference type="PROSITE" id="PS01186">
    <property type="entry name" value="EGF_2"/>
    <property type="match status" value="1"/>
</dbReference>
<keyword evidence="4" id="KW-1015">Disulfide bond</keyword>
<dbReference type="Pfam" id="PF14670">
    <property type="entry name" value="FXa_inhibition"/>
    <property type="match status" value="1"/>
</dbReference>
<dbReference type="SUPFAM" id="SSF57196">
    <property type="entry name" value="EGF/Laminin"/>
    <property type="match status" value="2"/>
</dbReference>
<dbReference type="PROSITE" id="PS00010">
    <property type="entry name" value="ASX_HYDROXYL"/>
    <property type="match status" value="1"/>
</dbReference>
<dbReference type="AlphaFoldDB" id="A0A0L8H9W5"/>